<comment type="similarity">
    <text evidence="2 11">Belongs to the tRNA nucleotidyltransferase/poly(A) polymerase family.</text>
</comment>
<evidence type="ECO:0000256" key="1">
    <source>
        <dbReference type="ARBA" id="ARBA00001946"/>
    </source>
</evidence>
<dbReference type="InterPro" id="IPR043519">
    <property type="entry name" value="NT_sf"/>
</dbReference>
<evidence type="ECO:0000256" key="7">
    <source>
        <dbReference type="ARBA" id="ARBA00022723"/>
    </source>
</evidence>
<comment type="cofactor">
    <cofactor evidence="1">
        <name>Mg(2+)</name>
        <dbReference type="ChEBI" id="CHEBI:18420"/>
    </cofactor>
</comment>
<dbReference type="GO" id="GO:0000166">
    <property type="term" value="F:nucleotide binding"/>
    <property type="evidence" value="ECO:0007669"/>
    <property type="project" value="UniProtKB-KW"/>
</dbReference>
<evidence type="ECO:0000256" key="11">
    <source>
        <dbReference type="RuleBase" id="RU003953"/>
    </source>
</evidence>
<dbReference type="GO" id="GO:0008033">
    <property type="term" value="P:tRNA processing"/>
    <property type="evidence" value="ECO:0007669"/>
    <property type="project" value="UniProtKB-KW"/>
</dbReference>
<dbReference type="SUPFAM" id="SSF81891">
    <property type="entry name" value="Poly A polymerase C-terminal region-like"/>
    <property type="match status" value="1"/>
</dbReference>
<evidence type="ECO:0000256" key="9">
    <source>
        <dbReference type="ARBA" id="ARBA00022842"/>
    </source>
</evidence>
<evidence type="ECO:0000256" key="10">
    <source>
        <dbReference type="ARBA" id="ARBA00022884"/>
    </source>
</evidence>
<keyword evidence="4 11" id="KW-0808">Transferase</keyword>
<dbReference type="InterPro" id="IPR032828">
    <property type="entry name" value="PolyA_RNA-bd"/>
</dbReference>
<evidence type="ECO:0000256" key="6">
    <source>
        <dbReference type="ARBA" id="ARBA00022695"/>
    </source>
</evidence>
<dbReference type="Pfam" id="PF01743">
    <property type="entry name" value="PolyA_pol"/>
    <property type="match status" value="1"/>
</dbReference>
<comment type="caution">
    <text evidence="14">The sequence shown here is derived from an EMBL/GenBank/DDBJ whole genome shotgun (WGS) entry which is preliminary data.</text>
</comment>
<keyword evidence="9" id="KW-0460">Magnesium</keyword>
<keyword evidence="5" id="KW-0819">tRNA processing</keyword>
<dbReference type="SUPFAM" id="SSF81301">
    <property type="entry name" value="Nucleotidyltransferase"/>
    <property type="match status" value="1"/>
</dbReference>
<reference evidence="14 15" key="1">
    <citation type="submission" date="2019-01" db="EMBL/GenBank/DDBJ databases">
        <title>Insights into ecological role of a new deltaproteobacterial order Candidatus Sinidesulfobacterales (Sva0485) by metagenomics and metatranscriptomics.</title>
        <authorList>
            <person name="Tan S."/>
            <person name="Liu J."/>
            <person name="Fang Y."/>
            <person name="Hedlund B.P."/>
            <person name="Lian Z.H."/>
            <person name="Huang L.Y."/>
            <person name="Li J.T."/>
            <person name="Huang L.N."/>
            <person name="Li W.J."/>
            <person name="Jiang H.C."/>
            <person name="Dong H.L."/>
            <person name="Shu W.S."/>
        </authorList>
    </citation>
    <scope>NUCLEOTIDE SEQUENCE [LARGE SCALE GENOMIC DNA]</scope>
    <source>
        <strain evidence="14">AP3</strain>
    </source>
</reference>
<keyword evidence="8" id="KW-0547">Nucleotide-binding</keyword>
<name>A0A519BA05_9DELT</name>
<dbReference type="Gene3D" id="1.10.3090.10">
    <property type="entry name" value="cca-adding enzyme, domain 2"/>
    <property type="match status" value="1"/>
</dbReference>
<dbReference type="AlphaFoldDB" id="A0A519BA05"/>
<organism evidence="14 15">
    <name type="scientific">Candidatus Acidulodesulfobacterium ferriphilum</name>
    <dbReference type="NCBI Taxonomy" id="2597223"/>
    <lineage>
        <taxon>Bacteria</taxon>
        <taxon>Deltaproteobacteria</taxon>
        <taxon>Candidatus Acidulodesulfobacterales</taxon>
        <taxon>Candidatus Acidulodesulfobacterium</taxon>
    </lineage>
</organism>
<dbReference type="GO" id="GO:0046872">
    <property type="term" value="F:metal ion binding"/>
    <property type="evidence" value="ECO:0007669"/>
    <property type="project" value="UniProtKB-KW"/>
</dbReference>
<evidence type="ECO:0000313" key="14">
    <source>
        <dbReference type="EMBL" id="RZD14107.1"/>
    </source>
</evidence>
<dbReference type="EMBL" id="SGBD01000004">
    <property type="protein sequence ID" value="RZD14107.1"/>
    <property type="molecule type" value="Genomic_DNA"/>
</dbReference>
<evidence type="ECO:0000259" key="12">
    <source>
        <dbReference type="Pfam" id="PF01743"/>
    </source>
</evidence>
<dbReference type="PANTHER" id="PTHR47788">
    <property type="entry name" value="POLYA POLYMERASE"/>
    <property type="match status" value="1"/>
</dbReference>
<keyword evidence="7" id="KW-0479">Metal-binding</keyword>
<evidence type="ECO:0000256" key="2">
    <source>
        <dbReference type="ARBA" id="ARBA00007265"/>
    </source>
</evidence>
<dbReference type="GO" id="GO:0016779">
    <property type="term" value="F:nucleotidyltransferase activity"/>
    <property type="evidence" value="ECO:0007669"/>
    <property type="project" value="UniProtKB-KW"/>
</dbReference>
<dbReference type="Proteomes" id="UP000320813">
    <property type="component" value="Unassembled WGS sequence"/>
</dbReference>
<keyword evidence="3" id="KW-0820">tRNA-binding</keyword>
<feature type="domain" description="tRNA nucleotidyltransferase/poly(A) polymerase RNA and SrmB- binding" evidence="13">
    <location>
        <begin position="248"/>
        <end position="306"/>
    </location>
</feature>
<dbReference type="GO" id="GO:0000049">
    <property type="term" value="F:tRNA binding"/>
    <property type="evidence" value="ECO:0007669"/>
    <property type="project" value="UniProtKB-KW"/>
</dbReference>
<dbReference type="InterPro" id="IPR052390">
    <property type="entry name" value="tRNA_nt/polyA_polymerase"/>
</dbReference>
<dbReference type="Gene3D" id="3.30.460.10">
    <property type="entry name" value="Beta Polymerase, domain 2"/>
    <property type="match status" value="1"/>
</dbReference>
<evidence type="ECO:0000313" key="15">
    <source>
        <dbReference type="Proteomes" id="UP000320813"/>
    </source>
</evidence>
<evidence type="ECO:0000256" key="4">
    <source>
        <dbReference type="ARBA" id="ARBA00022679"/>
    </source>
</evidence>
<sequence>MPMDLNKNLIKRSLLEVFNIYDYGRDGLELIKRIGIFAGSIGYNSFLIGGFVRDIIIYSMKINPETSSRFASSKVFNISKKENGQGICLDIDIVLEGNAERFAELIRKRNDTGFAINYIKIHKRFRTASVEFLINKKPLKVDLASARTETYLNHGALPSVSIGGTSLKDDVFRRDFTINTLSFSLNTDGSQNGAGLPRSAKIAFLVVKDYTGGLSDIFNKKIRVLHDLSFKEDPTRIFRAVRFEKRLGFGIERHTIILIKKALDAKVLDNISGKRITAELNLLLKEKSPEIYFARLEALGILKGIYSKLRFNNDNKRVFRKIAKSRKTSQNIHIFYIAELLHHLNLAGFNAVIERLALGEKIKQIILSMYLEEKRLASLFSKLDEAKEKRANKLCGNGLLKLTDSEIYLMFKGFSEDGILFYLFKNNNKGRLALNFAKWAAKYINKIKFIKPVISGNDIKSFGICEGPVCGSILEEIKLLKIDGKLKSKDAEILYVKNKYIVKKMEGGVKK</sequence>
<dbReference type="PANTHER" id="PTHR47788:SF1">
    <property type="entry name" value="A-ADDING TRNA NUCLEOTIDYLTRANSFERASE"/>
    <property type="match status" value="1"/>
</dbReference>
<gene>
    <name evidence="14" type="ORF">EVJ47_07685</name>
</gene>
<keyword evidence="10 11" id="KW-0694">RNA-binding</keyword>
<evidence type="ECO:0000259" key="13">
    <source>
        <dbReference type="Pfam" id="PF12627"/>
    </source>
</evidence>
<evidence type="ECO:0000256" key="5">
    <source>
        <dbReference type="ARBA" id="ARBA00022694"/>
    </source>
</evidence>
<keyword evidence="6" id="KW-0548">Nucleotidyltransferase</keyword>
<dbReference type="Pfam" id="PF12627">
    <property type="entry name" value="PolyA_pol_RNAbd"/>
    <property type="match status" value="1"/>
</dbReference>
<dbReference type="InterPro" id="IPR002646">
    <property type="entry name" value="PolA_pol_head_dom"/>
</dbReference>
<protein>
    <submittedName>
        <fullName evidence="14">CCA tRNA nucleotidyltransferase</fullName>
    </submittedName>
</protein>
<feature type="domain" description="Poly A polymerase head" evidence="12">
    <location>
        <begin position="46"/>
        <end position="223"/>
    </location>
</feature>
<accession>A0A519BA05</accession>
<evidence type="ECO:0000256" key="8">
    <source>
        <dbReference type="ARBA" id="ARBA00022741"/>
    </source>
</evidence>
<proteinExistence type="inferred from homology"/>
<evidence type="ECO:0000256" key="3">
    <source>
        <dbReference type="ARBA" id="ARBA00022555"/>
    </source>
</evidence>